<evidence type="ECO:0000256" key="1">
    <source>
        <dbReference type="ARBA" id="ARBA00004651"/>
    </source>
</evidence>
<proteinExistence type="inferred from homology"/>
<evidence type="ECO:0000313" key="9">
    <source>
        <dbReference type="Proteomes" id="UP001501035"/>
    </source>
</evidence>
<organism evidence="8 9">
    <name type="scientific">Gordonia defluvii</name>
    <dbReference type="NCBI Taxonomy" id="283718"/>
    <lineage>
        <taxon>Bacteria</taxon>
        <taxon>Bacillati</taxon>
        <taxon>Actinomycetota</taxon>
        <taxon>Actinomycetes</taxon>
        <taxon>Mycobacteriales</taxon>
        <taxon>Gordoniaceae</taxon>
        <taxon>Gordonia</taxon>
    </lineage>
</organism>
<name>A0ABP6KYQ8_9ACTN</name>
<keyword evidence="5 7" id="KW-1133">Transmembrane helix</keyword>
<keyword evidence="9" id="KW-1185">Reference proteome</keyword>
<feature type="transmembrane region" description="Helical" evidence="7">
    <location>
        <begin position="121"/>
        <end position="140"/>
    </location>
</feature>
<keyword evidence="4 7" id="KW-0812">Transmembrane</keyword>
<evidence type="ECO:0000256" key="2">
    <source>
        <dbReference type="ARBA" id="ARBA00005779"/>
    </source>
</evidence>
<accession>A0ABP6KYQ8</accession>
<feature type="transmembrane region" description="Helical" evidence="7">
    <location>
        <begin position="50"/>
        <end position="69"/>
    </location>
</feature>
<feature type="transmembrane region" description="Helical" evidence="7">
    <location>
        <begin position="81"/>
        <end position="101"/>
    </location>
</feature>
<reference evidence="9" key="1">
    <citation type="journal article" date="2019" name="Int. J. Syst. Evol. Microbiol.">
        <title>The Global Catalogue of Microorganisms (GCM) 10K type strain sequencing project: providing services to taxonomists for standard genome sequencing and annotation.</title>
        <authorList>
            <consortium name="The Broad Institute Genomics Platform"/>
            <consortium name="The Broad Institute Genome Sequencing Center for Infectious Disease"/>
            <person name="Wu L."/>
            <person name="Ma J."/>
        </authorList>
    </citation>
    <scope>NUCLEOTIDE SEQUENCE [LARGE SCALE GENOMIC DNA]</scope>
    <source>
        <strain evidence="9">JCM 14234</strain>
    </source>
</reference>
<keyword evidence="3" id="KW-1003">Cell membrane</keyword>
<comment type="subcellular location">
    <subcellularLocation>
        <location evidence="1">Cell membrane</location>
        <topology evidence="1">Multi-pass membrane protein</topology>
    </subcellularLocation>
</comment>
<comment type="similarity">
    <text evidence="2">Belongs to the UPF0719 family.</text>
</comment>
<evidence type="ECO:0000256" key="7">
    <source>
        <dbReference type="SAM" id="Phobius"/>
    </source>
</evidence>
<feature type="transmembrane region" description="Helical" evidence="7">
    <location>
        <begin position="12"/>
        <end position="30"/>
    </location>
</feature>
<evidence type="ECO:0000256" key="3">
    <source>
        <dbReference type="ARBA" id="ARBA00022475"/>
    </source>
</evidence>
<evidence type="ECO:0000256" key="6">
    <source>
        <dbReference type="ARBA" id="ARBA00023136"/>
    </source>
</evidence>
<keyword evidence="6 7" id="KW-0472">Membrane</keyword>
<gene>
    <name evidence="8" type="ORF">GCM10010528_06180</name>
</gene>
<dbReference type="RefSeq" id="WP_290704328.1">
    <property type="nucleotide sequence ID" value="NZ_BAAAVS010000011.1"/>
</dbReference>
<evidence type="ECO:0000313" key="8">
    <source>
        <dbReference type="EMBL" id="GAA3027234.1"/>
    </source>
</evidence>
<evidence type="ECO:0000256" key="4">
    <source>
        <dbReference type="ARBA" id="ARBA00022692"/>
    </source>
</evidence>
<dbReference type="EMBL" id="BAAAVS010000011">
    <property type="protein sequence ID" value="GAA3027234.1"/>
    <property type="molecule type" value="Genomic_DNA"/>
</dbReference>
<sequence length="141" mass="15042">MKSLFFDNLADIAAYGLLGIVVLIVGYVALDVVTPGNLRTLLWREDHPNAVLLTSGFLISLGVVYAAGARAGMMADQRWQGLLFAALYSLVAIAVMCFSFVLVDWLTPGRLGELLLGGNTAVVWVNIVVFVILGVSMGAVL</sequence>
<dbReference type="Proteomes" id="UP001501035">
    <property type="component" value="Unassembled WGS sequence"/>
</dbReference>
<protein>
    <submittedName>
        <fullName evidence="8">DUF350 domain-containing protein</fullName>
    </submittedName>
</protein>
<evidence type="ECO:0000256" key="5">
    <source>
        <dbReference type="ARBA" id="ARBA00022989"/>
    </source>
</evidence>
<comment type="caution">
    <text evidence="8">The sequence shown here is derived from an EMBL/GenBank/DDBJ whole genome shotgun (WGS) entry which is preliminary data.</text>
</comment>
<dbReference type="InterPro" id="IPR007140">
    <property type="entry name" value="DUF350"/>
</dbReference>
<dbReference type="Pfam" id="PF03994">
    <property type="entry name" value="DUF350"/>
    <property type="match status" value="1"/>
</dbReference>